<evidence type="ECO:0000259" key="3">
    <source>
        <dbReference type="PROSITE" id="PS50111"/>
    </source>
</evidence>
<dbReference type="Proteomes" id="UP000689967">
    <property type="component" value="Unassembled WGS sequence"/>
</dbReference>
<reference evidence="5 6" key="1">
    <citation type="submission" date="2021-01" db="EMBL/GenBank/DDBJ databases">
        <title>Roseomonas sp. nov, a bacterium isolated from an oil production mixture in Yumen Oilfield.</title>
        <authorList>
            <person name="Wu D."/>
        </authorList>
    </citation>
    <scope>NUCLEOTIDE SEQUENCE [LARGE SCALE GENOMIC DNA]</scope>
    <source>
        <strain evidence="5 6">ROY-5-3</strain>
    </source>
</reference>
<dbReference type="InterPro" id="IPR000700">
    <property type="entry name" value="PAS-assoc_C"/>
</dbReference>
<dbReference type="NCBIfam" id="TIGR00229">
    <property type="entry name" value="sensory_box"/>
    <property type="match status" value="1"/>
</dbReference>
<dbReference type="RefSeq" id="WP_216873877.1">
    <property type="nucleotide sequence ID" value="NZ_JAERQM010000002.1"/>
</dbReference>
<comment type="caution">
    <text evidence="5">The sequence shown here is derived from an EMBL/GenBank/DDBJ whole genome shotgun (WGS) entry which is preliminary data.</text>
</comment>
<dbReference type="CDD" id="cd00130">
    <property type="entry name" value="PAS"/>
    <property type="match status" value="1"/>
</dbReference>
<name>A0ABS6H450_9PROT</name>
<accession>A0ABS6H450</accession>
<proteinExistence type="predicted"/>
<keyword evidence="6" id="KW-1185">Reference proteome</keyword>
<evidence type="ECO:0000259" key="4">
    <source>
        <dbReference type="PROSITE" id="PS50113"/>
    </source>
</evidence>
<organism evidence="5 6">
    <name type="scientific">Falsiroseomonas oleicola</name>
    <dbReference type="NCBI Taxonomy" id="2801474"/>
    <lineage>
        <taxon>Bacteria</taxon>
        <taxon>Pseudomonadati</taxon>
        <taxon>Pseudomonadota</taxon>
        <taxon>Alphaproteobacteria</taxon>
        <taxon>Acetobacterales</taxon>
        <taxon>Roseomonadaceae</taxon>
        <taxon>Falsiroseomonas</taxon>
    </lineage>
</organism>
<protein>
    <submittedName>
        <fullName evidence="5">PAS domain-containing protein</fullName>
    </submittedName>
</protein>
<dbReference type="EMBL" id="JAERQM010000002">
    <property type="protein sequence ID" value="MBU8543455.1"/>
    <property type="molecule type" value="Genomic_DNA"/>
</dbReference>
<dbReference type="PANTHER" id="PTHR32089">
    <property type="entry name" value="METHYL-ACCEPTING CHEMOTAXIS PROTEIN MCPB"/>
    <property type="match status" value="1"/>
</dbReference>
<evidence type="ECO:0000256" key="1">
    <source>
        <dbReference type="ARBA" id="ARBA00023224"/>
    </source>
</evidence>
<dbReference type="Pfam" id="PF08447">
    <property type="entry name" value="PAS_3"/>
    <property type="match status" value="1"/>
</dbReference>
<dbReference type="InterPro" id="IPR004089">
    <property type="entry name" value="MCPsignal_dom"/>
</dbReference>
<dbReference type="SMART" id="SM00283">
    <property type="entry name" value="MA"/>
    <property type="match status" value="1"/>
</dbReference>
<dbReference type="PROSITE" id="PS50113">
    <property type="entry name" value="PAC"/>
    <property type="match status" value="1"/>
</dbReference>
<dbReference type="InterPro" id="IPR013655">
    <property type="entry name" value="PAS_fold_3"/>
</dbReference>
<feature type="domain" description="PAC" evidence="4">
    <location>
        <begin position="97"/>
        <end position="149"/>
    </location>
</feature>
<feature type="domain" description="Methyl-accepting transducer" evidence="3">
    <location>
        <begin position="158"/>
        <end position="408"/>
    </location>
</feature>
<dbReference type="SMART" id="SM00086">
    <property type="entry name" value="PAC"/>
    <property type="match status" value="1"/>
</dbReference>
<dbReference type="InterPro" id="IPR000014">
    <property type="entry name" value="PAS"/>
</dbReference>
<dbReference type="PROSITE" id="PS50111">
    <property type="entry name" value="CHEMOTAXIS_TRANSDUC_2"/>
    <property type="match status" value="1"/>
</dbReference>
<dbReference type="InterPro" id="IPR001610">
    <property type="entry name" value="PAC"/>
</dbReference>
<evidence type="ECO:0000313" key="6">
    <source>
        <dbReference type="Proteomes" id="UP000689967"/>
    </source>
</evidence>
<evidence type="ECO:0000256" key="2">
    <source>
        <dbReference type="PROSITE-ProRule" id="PRU00284"/>
    </source>
</evidence>
<evidence type="ECO:0000313" key="5">
    <source>
        <dbReference type="EMBL" id="MBU8543455.1"/>
    </source>
</evidence>
<keyword evidence="1 2" id="KW-0807">Transducer</keyword>
<gene>
    <name evidence="5" type="ORF">JJQ90_07040</name>
</gene>
<dbReference type="Pfam" id="PF00015">
    <property type="entry name" value="MCPsignal"/>
    <property type="match status" value="1"/>
</dbReference>
<dbReference type="PANTHER" id="PTHR32089:SF112">
    <property type="entry name" value="LYSOZYME-LIKE PROTEIN-RELATED"/>
    <property type="match status" value="1"/>
</dbReference>
<sequence length="428" mass="44805">MSFFRRDPSDLSVKAEWLDTLSSHAGVGLWDAILHEGDAMHPLSRWTWSAEFRRLCGFASAAEFPDKVQSWSDRLHPEDIDGTFAAFGAALASGSTYDTTYRLKVKDGSYRWFRATGGVILDANRKPRRACGSLVDIHAAKEAEAANRSMMRRMADSFEAEVMALVGQVANGTARLEQDARAMNAAAARTLDQTGTVAGAAANTSGNVRSVAETTEQVTASIQEIGSQVVRSTSATGSATEQARGATLVVESLIADVRRIGDVVKLISDIAGQTNLLALNATIEAARAGEAGKGFAVVASEVKTLAAQTGKATEDITARIHAVQVATDSVALAIQQVAATIVNLNESASAIAAAVEQQGAATREIARSVQQAAGGTDEVSSAIATVDEAARETGSVAGRIVEDARSLSGQAGALRDQVNSFLGRIRAA</sequence>